<name>A0AAW0GFF3_9APHY</name>
<feature type="region of interest" description="Disordered" evidence="1">
    <location>
        <begin position="33"/>
        <end position="53"/>
    </location>
</feature>
<protein>
    <submittedName>
        <fullName evidence="2">Uncharacterized protein</fullName>
    </submittedName>
</protein>
<dbReference type="AlphaFoldDB" id="A0AAW0GFF3"/>
<sequence length="69" mass="7817">MAPDDECRSARDEAALLSRRLLVLYRQRDLPTEYSDKGIAPDTEALEDSQRSPAGLARSTLLRRFESHV</sequence>
<accession>A0AAW0GFF3</accession>
<organism evidence="2 3">
    <name type="scientific">Cerrena zonata</name>
    <dbReference type="NCBI Taxonomy" id="2478898"/>
    <lineage>
        <taxon>Eukaryota</taxon>
        <taxon>Fungi</taxon>
        <taxon>Dikarya</taxon>
        <taxon>Basidiomycota</taxon>
        <taxon>Agaricomycotina</taxon>
        <taxon>Agaricomycetes</taxon>
        <taxon>Polyporales</taxon>
        <taxon>Cerrenaceae</taxon>
        <taxon>Cerrena</taxon>
    </lineage>
</organism>
<dbReference type="EMBL" id="JASBNA010000004">
    <property type="protein sequence ID" value="KAK7692213.1"/>
    <property type="molecule type" value="Genomic_DNA"/>
</dbReference>
<evidence type="ECO:0000256" key="1">
    <source>
        <dbReference type="SAM" id="MobiDB-lite"/>
    </source>
</evidence>
<proteinExistence type="predicted"/>
<reference evidence="2 3" key="1">
    <citation type="submission" date="2022-09" db="EMBL/GenBank/DDBJ databases">
        <authorList>
            <person name="Palmer J.M."/>
        </authorList>
    </citation>
    <scope>NUCLEOTIDE SEQUENCE [LARGE SCALE GENOMIC DNA]</scope>
    <source>
        <strain evidence="2 3">DSM 7382</strain>
    </source>
</reference>
<comment type="caution">
    <text evidence="2">The sequence shown here is derived from an EMBL/GenBank/DDBJ whole genome shotgun (WGS) entry which is preliminary data.</text>
</comment>
<gene>
    <name evidence="2" type="ORF">QCA50_003837</name>
</gene>
<evidence type="ECO:0000313" key="3">
    <source>
        <dbReference type="Proteomes" id="UP001385951"/>
    </source>
</evidence>
<keyword evidence="3" id="KW-1185">Reference proteome</keyword>
<dbReference type="Proteomes" id="UP001385951">
    <property type="component" value="Unassembled WGS sequence"/>
</dbReference>
<evidence type="ECO:0000313" key="2">
    <source>
        <dbReference type="EMBL" id="KAK7692213.1"/>
    </source>
</evidence>